<dbReference type="InterPro" id="IPR014729">
    <property type="entry name" value="Rossmann-like_a/b/a_fold"/>
</dbReference>
<dbReference type="SUPFAM" id="SSF53756">
    <property type="entry name" value="UDP-Glycosyltransferase/glycogen phosphorylase"/>
    <property type="match status" value="1"/>
</dbReference>
<dbReference type="InterPro" id="IPR055270">
    <property type="entry name" value="Glyco_tran_10_C"/>
</dbReference>
<evidence type="ECO:0000256" key="9">
    <source>
        <dbReference type="ARBA" id="ARBA00022695"/>
    </source>
</evidence>
<evidence type="ECO:0000256" key="13">
    <source>
        <dbReference type="ARBA" id="ARBA00023136"/>
    </source>
</evidence>
<keyword evidence="9" id="KW-0548">Nucleotidyltransferase</keyword>
<sequence length="829" mass="97503">MDDDSTSIESGGVTSADEWHDASAENSTYANTNSSISKENYHEKSSFEEVSIANKKKSNKKTMTECSLKFNGQTSINAELNVSPAPLCYEEQARKERENCDYSIKITLDMAKENAAPRKIRIYADGIYDLFHVGHARQLMQAKNLFKNVYLLAGVCNDNLTHSKKGKTVMNETERYESVRHCRYVDEIVTDAPWVLDDDFLTKNKIDFVAHDEVPYGAEGSDDIYQHIKARGMFAATQRTEGVSTSDIICRLVRDYDMYVRRNLARGYSAQDLNVGFIKKSQLELQTRIDTVKSKIRTYEEESKTFMERWEDRSKEYIRSFIGLFERTGVLNLLHRTRPQITLPSTPNKRNDIENKLTSRIEKSKSFPLNVPNNLYQILSSIKMEKRIHSKKTFTLPYRHYLFHFKWPLVGFAFVLSLLIFVQIKLTSIFIPYIIEEQHLEHFNKNIIYPIVLLNNDNNTHRLNMNYYFLKKDELKIMDDIYAIKKKQKVVLPSIKNRHKPNSYLILESTTVFGRPRFCSYTNEQIFGRACPYRNCKYTCDRTRDSDAHVLLMHKRDLNYKLLNSIKRNSEQIWLLWHDESNENSPEINRYKFNWTITYRISAEASIGAYGIIILKETPWSAQQFDSWIDEQFIKRHNQAVWFVSNCQPKKRLKKFRSLREFYSIAAFGKCISSNESFSLNAQVQSNSKCQRDSSCEQNYLKNSKFYLAFESQSCTDYITEKFWRTLALGAIPIVSGPERENFIRVAPLHSFIHVDDYTSDEELAQTLNLIATNRSIYEKYHHWRRYYDVHHEAKDLDPFRFCELCYRLNTNTQRIWYENINDWFLDKC</sequence>
<keyword evidence="7 19" id="KW-0808">Transferase</keyword>
<keyword evidence="8 19" id="KW-0812">Transmembrane</keyword>
<dbReference type="AlphaFoldDB" id="A0A820JWX6"/>
<keyword evidence="13 19" id="KW-0472">Membrane</keyword>
<gene>
    <name evidence="24" type="ORF">HFQ381_LOCUS15595</name>
</gene>
<dbReference type="UniPathway" id="UPA00378"/>
<dbReference type="GO" id="GO:0004105">
    <property type="term" value="F:choline-phosphate cytidylyltransferase activity"/>
    <property type="evidence" value="ECO:0007669"/>
    <property type="project" value="InterPro"/>
</dbReference>
<evidence type="ECO:0000256" key="7">
    <source>
        <dbReference type="ARBA" id="ARBA00022679"/>
    </source>
</evidence>
<dbReference type="NCBIfam" id="TIGR00125">
    <property type="entry name" value="cyt_tran_rel"/>
    <property type="match status" value="1"/>
</dbReference>
<evidence type="ECO:0000256" key="1">
    <source>
        <dbReference type="ARBA" id="ARBA00004922"/>
    </source>
</evidence>
<dbReference type="Gene3D" id="3.40.50.620">
    <property type="entry name" value="HUPs"/>
    <property type="match status" value="1"/>
</dbReference>
<dbReference type="GO" id="GO:0031210">
    <property type="term" value="F:phosphatidylcholine binding"/>
    <property type="evidence" value="ECO:0007669"/>
    <property type="project" value="TreeGrafter"/>
</dbReference>
<evidence type="ECO:0000256" key="11">
    <source>
        <dbReference type="ARBA" id="ARBA00022989"/>
    </source>
</evidence>
<evidence type="ECO:0000256" key="12">
    <source>
        <dbReference type="ARBA" id="ARBA00023098"/>
    </source>
</evidence>
<dbReference type="FunFam" id="3.40.50.620:FF:000016">
    <property type="entry name" value="Putative choline-phosphate cytidylyltransferase B"/>
    <property type="match status" value="1"/>
</dbReference>
<dbReference type="FunFam" id="3.40.50.11660:FF:000002">
    <property type="entry name" value="Alpha-(1,3)-fucosyltransferase"/>
    <property type="match status" value="1"/>
</dbReference>
<evidence type="ECO:0000256" key="2">
    <source>
        <dbReference type="ARBA" id="ARBA00005189"/>
    </source>
</evidence>
<dbReference type="InterPro" id="IPR031481">
    <property type="entry name" value="Glyco_tran_10_N"/>
</dbReference>
<evidence type="ECO:0000313" key="25">
    <source>
        <dbReference type="Proteomes" id="UP000663851"/>
    </source>
</evidence>
<dbReference type="InterPro" id="IPR004821">
    <property type="entry name" value="Cyt_trans-like"/>
</dbReference>
<feature type="domain" description="Cytidyltransferase-like" evidence="22">
    <location>
        <begin position="123"/>
        <end position="250"/>
    </location>
</feature>
<dbReference type="UniPathway" id="UPA00753">
    <property type="reaction ID" value="UER00739"/>
</dbReference>
<keyword evidence="16" id="KW-1208">Phospholipid metabolism</keyword>
<dbReference type="InterPro" id="IPR045049">
    <property type="entry name" value="Pcy1-like"/>
</dbReference>
<evidence type="ECO:0000256" key="8">
    <source>
        <dbReference type="ARBA" id="ARBA00022692"/>
    </source>
</evidence>
<reference evidence="24" key="1">
    <citation type="submission" date="2021-02" db="EMBL/GenBank/DDBJ databases">
        <authorList>
            <person name="Nowell W R."/>
        </authorList>
    </citation>
    <scope>NUCLEOTIDE SEQUENCE</scope>
</reference>
<evidence type="ECO:0000259" key="22">
    <source>
        <dbReference type="Pfam" id="PF01467"/>
    </source>
</evidence>
<dbReference type="Pfam" id="PF17039">
    <property type="entry name" value="Glyco_tran_10_N"/>
    <property type="match status" value="1"/>
</dbReference>
<comment type="pathway">
    <text evidence="2">Lipid metabolism.</text>
</comment>
<dbReference type="PANTHER" id="PTHR10739">
    <property type="entry name" value="CYTIDYLYLTRANSFERASE"/>
    <property type="match status" value="1"/>
</dbReference>
<evidence type="ECO:0000256" key="4">
    <source>
        <dbReference type="ARBA" id="ARBA00010101"/>
    </source>
</evidence>
<name>A0A820JWX6_9BILA</name>
<proteinExistence type="inferred from homology"/>
<dbReference type="PANTHER" id="PTHR10739:SF13">
    <property type="entry name" value="CHOLINE-PHOSPHATE CYTIDYLYLTRANSFERASE"/>
    <property type="match status" value="1"/>
</dbReference>
<evidence type="ECO:0000256" key="6">
    <source>
        <dbReference type="ARBA" id="ARBA00022676"/>
    </source>
</evidence>
<keyword evidence="15" id="KW-0594">Phospholipid biosynthesis</keyword>
<evidence type="ECO:0000256" key="15">
    <source>
        <dbReference type="ARBA" id="ARBA00023209"/>
    </source>
</evidence>
<comment type="pathway">
    <text evidence="17">Phospholipid metabolism; phosphatidylcholine biosynthesis; phosphatidylcholine from phosphocholine: step 1/2.</text>
</comment>
<dbReference type="Gene3D" id="3.40.50.11660">
    <property type="entry name" value="Glycosyl transferase family 10, C-terminal domain"/>
    <property type="match status" value="1"/>
</dbReference>
<dbReference type="Proteomes" id="UP000663851">
    <property type="component" value="Unassembled WGS sequence"/>
</dbReference>
<comment type="pathway">
    <text evidence="1">Protein modification; protein glycosylation.</text>
</comment>
<evidence type="ECO:0000256" key="17">
    <source>
        <dbReference type="ARBA" id="ARBA00025706"/>
    </source>
</evidence>
<evidence type="ECO:0000256" key="19">
    <source>
        <dbReference type="RuleBase" id="RU003832"/>
    </source>
</evidence>
<feature type="domain" description="Fucosyltransferase N-terminal" evidence="23">
    <location>
        <begin position="530"/>
        <end position="605"/>
    </location>
</feature>
<feature type="compositionally biased region" description="Polar residues" evidence="20">
    <location>
        <begin position="24"/>
        <end position="38"/>
    </location>
</feature>
<evidence type="ECO:0000256" key="16">
    <source>
        <dbReference type="ARBA" id="ARBA00023264"/>
    </source>
</evidence>
<evidence type="ECO:0000313" key="24">
    <source>
        <dbReference type="EMBL" id="CAF4333192.1"/>
    </source>
</evidence>
<evidence type="ECO:0000256" key="14">
    <source>
        <dbReference type="ARBA" id="ARBA00023180"/>
    </source>
</evidence>
<organism evidence="24 25">
    <name type="scientific">Rotaria socialis</name>
    <dbReference type="NCBI Taxonomy" id="392032"/>
    <lineage>
        <taxon>Eukaryota</taxon>
        <taxon>Metazoa</taxon>
        <taxon>Spiralia</taxon>
        <taxon>Gnathifera</taxon>
        <taxon>Rotifera</taxon>
        <taxon>Eurotatoria</taxon>
        <taxon>Bdelloidea</taxon>
        <taxon>Philodinida</taxon>
        <taxon>Philodinidae</taxon>
        <taxon>Rotaria</taxon>
    </lineage>
</organism>
<dbReference type="EC" id="2.4.1.-" evidence="19"/>
<evidence type="ECO:0000256" key="18">
    <source>
        <dbReference type="ARBA" id="ARBA00060399"/>
    </source>
</evidence>
<comment type="subcellular location">
    <subcellularLocation>
        <location evidence="18">Endomembrane system</location>
        <topology evidence="18">Single-pass type II membrane protein</topology>
    </subcellularLocation>
    <subcellularLocation>
        <location evidence="19">Golgi apparatus</location>
        <location evidence="19">Golgi stack membrane</location>
        <topology evidence="19">Single-pass type II membrane protein</topology>
    </subcellularLocation>
</comment>
<dbReference type="InterPro" id="IPR041723">
    <property type="entry name" value="CCT"/>
</dbReference>
<protein>
    <recommendedName>
        <fullName evidence="19">Fucosyltransferase</fullName>
        <ecNumber evidence="19">2.4.1.-</ecNumber>
    </recommendedName>
</protein>
<feature type="domain" description="Fucosyltransferase C-terminal" evidence="21">
    <location>
        <begin position="635"/>
        <end position="824"/>
    </location>
</feature>
<comment type="caution">
    <text evidence="24">The sequence shown here is derived from an EMBL/GenBank/DDBJ whole genome shotgun (WGS) entry which is preliminary data.</text>
</comment>
<dbReference type="InterPro" id="IPR038577">
    <property type="entry name" value="GT10-like_C_sf"/>
</dbReference>
<dbReference type="SUPFAM" id="SSF52374">
    <property type="entry name" value="Nucleotidylyl transferase"/>
    <property type="match status" value="1"/>
</dbReference>
<comment type="similarity">
    <text evidence="3 19">Belongs to the glycosyltransferase 10 family.</text>
</comment>
<evidence type="ECO:0000256" key="3">
    <source>
        <dbReference type="ARBA" id="ARBA00008919"/>
    </source>
</evidence>
<evidence type="ECO:0000256" key="5">
    <source>
        <dbReference type="ARBA" id="ARBA00022516"/>
    </source>
</evidence>
<dbReference type="Pfam" id="PF01467">
    <property type="entry name" value="CTP_transf_like"/>
    <property type="match status" value="1"/>
</dbReference>
<keyword evidence="12" id="KW-0443">Lipid metabolism</keyword>
<feature type="region of interest" description="Disordered" evidence="20">
    <location>
        <begin position="1"/>
        <end position="42"/>
    </location>
</feature>
<evidence type="ECO:0000256" key="10">
    <source>
        <dbReference type="ARBA" id="ARBA00022968"/>
    </source>
</evidence>
<evidence type="ECO:0000256" key="20">
    <source>
        <dbReference type="SAM" id="MobiDB-lite"/>
    </source>
</evidence>
<keyword evidence="11 19" id="KW-1133">Transmembrane helix</keyword>
<evidence type="ECO:0000259" key="21">
    <source>
        <dbReference type="Pfam" id="PF00852"/>
    </source>
</evidence>
<dbReference type="EMBL" id="CAJOBO010001065">
    <property type="protein sequence ID" value="CAF4333192.1"/>
    <property type="molecule type" value="Genomic_DNA"/>
</dbReference>
<dbReference type="GO" id="GO:0008417">
    <property type="term" value="F:fucosyltransferase activity"/>
    <property type="evidence" value="ECO:0007669"/>
    <property type="project" value="UniProtKB-ARBA"/>
</dbReference>
<accession>A0A820JWX6</accession>
<dbReference type="CDD" id="cd02174">
    <property type="entry name" value="CCT"/>
    <property type="match status" value="1"/>
</dbReference>
<keyword evidence="10" id="KW-0735">Signal-anchor</keyword>
<dbReference type="GO" id="GO:0032580">
    <property type="term" value="C:Golgi cisterna membrane"/>
    <property type="evidence" value="ECO:0007669"/>
    <property type="project" value="UniProtKB-SubCell"/>
</dbReference>
<keyword evidence="5" id="KW-0444">Lipid biosynthesis</keyword>
<feature type="transmembrane region" description="Helical" evidence="19">
    <location>
        <begin position="409"/>
        <end position="435"/>
    </location>
</feature>
<keyword evidence="14" id="KW-0325">Glycoprotein</keyword>
<dbReference type="Pfam" id="PF00852">
    <property type="entry name" value="Glyco_transf_10"/>
    <property type="match status" value="1"/>
</dbReference>
<comment type="similarity">
    <text evidence="4">Belongs to the cytidylyltransferase family.</text>
</comment>
<evidence type="ECO:0000259" key="23">
    <source>
        <dbReference type="Pfam" id="PF17039"/>
    </source>
</evidence>
<keyword evidence="19" id="KW-0333">Golgi apparatus</keyword>
<keyword evidence="6 19" id="KW-0328">Glycosyltransferase</keyword>